<evidence type="ECO:0000259" key="6">
    <source>
        <dbReference type="PROSITE" id="PS50830"/>
    </source>
</evidence>
<organism evidence="7 8">
    <name type="scientific">Beggiatoa alba B18LD</name>
    <dbReference type="NCBI Taxonomy" id="395493"/>
    <lineage>
        <taxon>Bacteria</taxon>
        <taxon>Pseudomonadati</taxon>
        <taxon>Pseudomonadota</taxon>
        <taxon>Gammaproteobacteria</taxon>
        <taxon>Thiotrichales</taxon>
        <taxon>Thiotrichaceae</taxon>
        <taxon>Beggiatoa</taxon>
    </lineage>
</organism>
<evidence type="ECO:0000313" key="8">
    <source>
        <dbReference type="Proteomes" id="UP000005744"/>
    </source>
</evidence>
<feature type="region of interest" description="Disordered" evidence="4">
    <location>
        <begin position="30"/>
        <end position="49"/>
    </location>
</feature>
<dbReference type="Proteomes" id="UP000005744">
    <property type="component" value="Unassembled WGS sequence"/>
</dbReference>
<keyword evidence="5" id="KW-0472">Membrane</keyword>
<gene>
    <name evidence="7" type="ORF">BegalDRAFT_2337</name>
</gene>
<keyword evidence="8" id="KW-1185">Reference proteome</keyword>
<dbReference type="InterPro" id="IPR002071">
    <property type="entry name" value="Thermonucl_AS"/>
</dbReference>
<feature type="compositionally biased region" description="Low complexity" evidence="4">
    <location>
        <begin position="32"/>
        <end position="49"/>
    </location>
</feature>
<evidence type="ECO:0000256" key="2">
    <source>
        <dbReference type="ARBA" id="ARBA00022759"/>
    </source>
</evidence>
<dbReference type="InterPro" id="IPR016071">
    <property type="entry name" value="Staphylococal_nuclease_OB-fold"/>
</dbReference>
<dbReference type="Gene3D" id="2.40.50.90">
    <property type="match status" value="1"/>
</dbReference>
<dbReference type="InterPro" id="IPR035437">
    <property type="entry name" value="SNase_OB-fold_sf"/>
</dbReference>
<dbReference type="PROSITE" id="PS01284">
    <property type="entry name" value="TNASE_2"/>
    <property type="match status" value="1"/>
</dbReference>
<keyword evidence="5" id="KW-0812">Transmembrane</keyword>
<proteinExistence type="predicted"/>
<dbReference type="PANTHER" id="PTHR12302:SF3">
    <property type="entry name" value="SERINE_THREONINE-PROTEIN KINASE 31"/>
    <property type="match status" value="1"/>
</dbReference>
<keyword evidence="2" id="KW-0255">Endonuclease</keyword>
<dbReference type="SMART" id="SM00318">
    <property type="entry name" value="SNc"/>
    <property type="match status" value="1"/>
</dbReference>
<name>I3CHU8_9GAMM</name>
<dbReference type="PROSITE" id="PS50830">
    <property type="entry name" value="TNASE_3"/>
    <property type="match status" value="1"/>
</dbReference>
<protein>
    <submittedName>
        <fullName evidence="7">Micrococcal nuclease-like nuclease</fullName>
    </submittedName>
</protein>
<evidence type="ECO:0000313" key="7">
    <source>
        <dbReference type="EMBL" id="EIJ43191.1"/>
    </source>
</evidence>
<feature type="region of interest" description="Disordered" evidence="4">
    <location>
        <begin position="164"/>
        <end position="195"/>
    </location>
</feature>
<dbReference type="GO" id="GO:0004519">
    <property type="term" value="F:endonuclease activity"/>
    <property type="evidence" value="ECO:0007669"/>
    <property type="project" value="UniProtKB-KW"/>
</dbReference>
<dbReference type="eggNOG" id="COG1525">
    <property type="taxonomic scope" value="Bacteria"/>
</dbReference>
<dbReference type="GO" id="GO:0003676">
    <property type="term" value="F:nucleic acid binding"/>
    <property type="evidence" value="ECO:0007669"/>
    <property type="project" value="InterPro"/>
</dbReference>
<sequence>MAGKKTAPPLIIVIITLILSIFMGEKWINSDNKQPTQPTDNNTTTTTKNGNIADLNQCNIVNISDGDTMRLRCAGADEDIRVRLYCIDAPESKQTPWGTTSKEYLRSIAGDNVRVVKIDTDRYQRIVGEVYSGNANLNLAMVKAGKAAVYRQYCKKREPYEAAEEQAQHAKEGIWKSSGLHQTPWEWRKQQREAD</sequence>
<feature type="transmembrane region" description="Helical" evidence="5">
    <location>
        <begin position="6"/>
        <end position="24"/>
    </location>
</feature>
<feature type="compositionally biased region" description="Basic and acidic residues" evidence="4">
    <location>
        <begin position="164"/>
        <end position="174"/>
    </location>
</feature>
<dbReference type="GO" id="GO:0016787">
    <property type="term" value="F:hydrolase activity"/>
    <property type="evidence" value="ECO:0007669"/>
    <property type="project" value="UniProtKB-KW"/>
</dbReference>
<accession>I3CHU8</accession>
<dbReference type="STRING" id="395493.BegalDRAFT_2337"/>
<dbReference type="PANTHER" id="PTHR12302">
    <property type="entry name" value="EBNA2 BINDING PROTEIN P100"/>
    <property type="match status" value="1"/>
</dbReference>
<keyword evidence="1" id="KW-0540">Nuclease</keyword>
<dbReference type="EMBL" id="JH600070">
    <property type="protein sequence ID" value="EIJ43191.1"/>
    <property type="molecule type" value="Genomic_DNA"/>
</dbReference>
<dbReference type="HOGENOM" id="CLU_046484_7_2_6"/>
<dbReference type="OrthoDB" id="6867997at2"/>
<dbReference type="SUPFAM" id="SSF50199">
    <property type="entry name" value="Staphylococcal nuclease"/>
    <property type="match status" value="1"/>
</dbReference>
<dbReference type="RefSeq" id="WP_002690162.1">
    <property type="nucleotide sequence ID" value="NZ_JH600070.1"/>
</dbReference>
<evidence type="ECO:0000256" key="1">
    <source>
        <dbReference type="ARBA" id="ARBA00022722"/>
    </source>
</evidence>
<dbReference type="Pfam" id="PF00565">
    <property type="entry name" value="SNase"/>
    <property type="match status" value="1"/>
</dbReference>
<evidence type="ECO:0000256" key="4">
    <source>
        <dbReference type="SAM" id="MobiDB-lite"/>
    </source>
</evidence>
<feature type="compositionally biased region" description="Basic and acidic residues" evidence="4">
    <location>
        <begin position="186"/>
        <end position="195"/>
    </location>
</feature>
<evidence type="ECO:0000256" key="3">
    <source>
        <dbReference type="ARBA" id="ARBA00022801"/>
    </source>
</evidence>
<feature type="domain" description="TNase-like" evidence="6">
    <location>
        <begin position="60"/>
        <end position="177"/>
    </location>
</feature>
<keyword evidence="3" id="KW-0378">Hydrolase</keyword>
<dbReference type="AlphaFoldDB" id="I3CHU8"/>
<evidence type="ECO:0000256" key="5">
    <source>
        <dbReference type="SAM" id="Phobius"/>
    </source>
</evidence>
<keyword evidence="5" id="KW-1133">Transmembrane helix</keyword>
<reference evidence="7 8" key="1">
    <citation type="submission" date="2011-11" db="EMBL/GenBank/DDBJ databases">
        <title>Improved High-Quality Draft sequence of Beggiatoa alba B18lD.</title>
        <authorList>
            <consortium name="US DOE Joint Genome Institute"/>
            <person name="Lucas S."/>
            <person name="Han J."/>
            <person name="Lapidus A."/>
            <person name="Cheng J.-F."/>
            <person name="Goodwin L."/>
            <person name="Pitluck S."/>
            <person name="Peters L."/>
            <person name="Mikhailova N."/>
            <person name="Held B."/>
            <person name="Detter J.C."/>
            <person name="Han C."/>
            <person name="Tapia R."/>
            <person name="Land M."/>
            <person name="Hauser L."/>
            <person name="Kyrpides N."/>
            <person name="Ivanova N."/>
            <person name="Pagani I."/>
            <person name="Samuel K."/>
            <person name="Teske A."/>
            <person name="Mueller J."/>
            <person name="Woyke T."/>
        </authorList>
    </citation>
    <scope>NUCLEOTIDE SEQUENCE [LARGE SCALE GENOMIC DNA]</scope>
    <source>
        <strain evidence="7 8">B18LD</strain>
    </source>
</reference>